<feature type="domain" description="Major facilitator superfamily (MFS) profile" evidence="8">
    <location>
        <begin position="144"/>
        <end position="385"/>
    </location>
</feature>
<dbReference type="SUPFAM" id="SSF103473">
    <property type="entry name" value="MFS general substrate transporter"/>
    <property type="match status" value="1"/>
</dbReference>
<keyword evidence="10" id="KW-1185">Reference proteome</keyword>
<keyword evidence="5 7" id="KW-1133">Transmembrane helix</keyword>
<dbReference type="GO" id="GO:0005886">
    <property type="term" value="C:plasma membrane"/>
    <property type="evidence" value="ECO:0007669"/>
    <property type="project" value="UniProtKB-SubCell"/>
</dbReference>
<dbReference type="EMBL" id="AYYY01000014">
    <property type="protein sequence ID" value="KRM61973.1"/>
    <property type="molecule type" value="Genomic_DNA"/>
</dbReference>
<evidence type="ECO:0000256" key="5">
    <source>
        <dbReference type="ARBA" id="ARBA00022989"/>
    </source>
</evidence>
<dbReference type="Proteomes" id="UP000051733">
    <property type="component" value="Unassembled WGS sequence"/>
</dbReference>
<feature type="transmembrane region" description="Helical" evidence="7">
    <location>
        <begin position="99"/>
        <end position="120"/>
    </location>
</feature>
<dbReference type="OrthoDB" id="3268460at2"/>
<evidence type="ECO:0000256" key="2">
    <source>
        <dbReference type="ARBA" id="ARBA00022448"/>
    </source>
</evidence>
<evidence type="ECO:0000256" key="1">
    <source>
        <dbReference type="ARBA" id="ARBA00004651"/>
    </source>
</evidence>
<keyword evidence="3" id="KW-1003">Cell membrane</keyword>
<dbReference type="InterPro" id="IPR011701">
    <property type="entry name" value="MFS"/>
</dbReference>
<protein>
    <submittedName>
        <fullName evidence="9">Major facilitator transporter</fullName>
    </submittedName>
</protein>
<dbReference type="InterPro" id="IPR020846">
    <property type="entry name" value="MFS_dom"/>
</dbReference>
<keyword evidence="4 7" id="KW-0812">Transmembrane</keyword>
<dbReference type="InterPro" id="IPR050171">
    <property type="entry name" value="MFS_Transporters"/>
</dbReference>
<dbReference type="InterPro" id="IPR036259">
    <property type="entry name" value="MFS_trans_sf"/>
</dbReference>
<dbReference type="Pfam" id="PF07690">
    <property type="entry name" value="MFS_1"/>
    <property type="match status" value="1"/>
</dbReference>
<feature type="transmembrane region" description="Helical" evidence="7">
    <location>
        <begin position="206"/>
        <end position="224"/>
    </location>
</feature>
<feature type="transmembrane region" description="Helical" evidence="7">
    <location>
        <begin position="75"/>
        <end position="93"/>
    </location>
</feature>
<comment type="subcellular location">
    <subcellularLocation>
        <location evidence="1">Cell membrane</location>
        <topology evidence="1">Multi-pass membrane protein</topology>
    </subcellularLocation>
</comment>
<evidence type="ECO:0000256" key="4">
    <source>
        <dbReference type="ARBA" id="ARBA00022692"/>
    </source>
</evidence>
<feature type="transmembrane region" description="Helical" evidence="7">
    <location>
        <begin position="42"/>
        <end position="63"/>
    </location>
</feature>
<feature type="transmembrane region" description="Helical" evidence="7">
    <location>
        <begin position="132"/>
        <end position="155"/>
    </location>
</feature>
<comment type="caution">
    <text evidence="9">The sequence shown here is derived from an EMBL/GenBank/DDBJ whole genome shotgun (WGS) entry which is preliminary data.</text>
</comment>
<gene>
    <name evidence="9" type="ORF">FC26_GL001048</name>
</gene>
<keyword evidence="6 7" id="KW-0472">Membrane</keyword>
<dbReference type="PANTHER" id="PTHR23517">
    <property type="entry name" value="RESISTANCE PROTEIN MDTM, PUTATIVE-RELATED-RELATED"/>
    <property type="match status" value="1"/>
</dbReference>
<evidence type="ECO:0000313" key="10">
    <source>
        <dbReference type="Proteomes" id="UP000051733"/>
    </source>
</evidence>
<organism evidence="9 10">
    <name type="scientific">Paucilactobacillus vaccinostercus DSM 20634</name>
    <dbReference type="NCBI Taxonomy" id="1423813"/>
    <lineage>
        <taxon>Bacteria</taxon>
        <taxon>Bacillati</taxon>
        <taxon>Bacillota</taxon>
        <taxon>Bacilli</taxon>
        <taxon>Lactobacillales</taxon>
        <taxon>Lactobacillaceae</taxon>
        <taxon>Paucilactobacillus</taxon>
    </lineage>
</organism>
<dbReference type="PATRIC" id="fig|1423813.3.peg.1070"/>
<evidence type="ECO:0000256" key="3">
    <source>
        <dbReference type="ARBA" id="ARBA00022475"/>
    </source>
</evidence>
<dbReference type="GO" id="GO:0022857">
    <property type="term" value="F:transmembrane transporter activity"/>
    <property type="evidence" value="ECO:0007669"/>
    <property type="project" value="InterPro"/>
</dbReference>
<evidence type="ECO:0000256" key="6">
    <source>
        <dbReference type="ARBA" id="ARBA00023136"/>
    </source>
</evidence>
<feature type="transmembrane region" description="Helical" evidence="7">
    <location>
        <begin position="12"/>
        <end position="30"/>
    </location>
</feature>
<reference evidence="9 10" key="1">
    <citation type="journal article" date="2015" name="Genome Announc.">
        <title>Expanding the biotechnology potential of lactobacilli through comparative genomics of 213 strains and associated genera.</title>
        <authorList>
            <person name="Sun Z."/>
            <person name="Harris H.M."/>
            <person name="McCann A."/>
            <person name="Guo C."/>
            <person name="Argimon S."/>
            <person name="Zhang W."/>
            <person name="Yang X."/>
            <person name="Jeffery I.B."/>
            <person name="Cooney J.C."/>
            <person name="Kagawa T.F."/>
            <person name="Liu W."/>
            <person name="Song Y."/>
            <person name="Salvetti E."/>
            <person name="Wrobel A."/>
            <person name="Rasinkangas P."/>
            <person name="Parkhill J."/>
            <person name="Rea M.C."/>
            <person name="O'Sullivan O."/>
            <person name="Ritari J."/>
            <person name="Douillard F.P."/>
            <person name="Paul Ross R."/>
            <person name="Yang R."/>
            <person name="Briner A.E."/>
            <person name="Felis G.E."/>
            <person name="de Vos W.M."/>
            <person name="Barrangou R."/>
            <person name="Klaenhammer T.R."/>
            <person name="Caufield P.W."/>
            <person name="Cui Y."/>
            <person name="Zhang H."/>
            <person name="O'Toole P.W."/>
        </authorList>
    </citation>
    <scope>NUCLEOTIDE SEQUENCE [LARGE SCALE GENOMIC DNA]</scope>
    <source>
        <strain evidence="9 10">DSM 20634</strain>
    </source>
</reference>
<dbReference type="RefSeq" id="WP_057777953.1">
    <property type="nucleotide sequence ID" value="NZ_AYYY01000014.1"/>
</dbReference>
<dbReference type="AlphaFoldDB" id="A0A0R2A5R4"/>
<evidence type="ECO:0000259" key="8">
    <source>
        <dbReference type="PROSITE" id="PS50850"/>
    </source>
</evidence>
<dbReference type="PROSITE" id="PS50850">
    <property type="entry name" value="MFS"/>
    <property type="match status" value="1"/>
</dbReference>
<feature type="transmembrane region" description="Helical" evidence="7">
    <location>
        <begin position="239"/>
        <end position="260"/>
    </location>
</feature>
<evidence type="ECO:0000256" key="7">
    <source>
        <dbReference type="SAM" id="Phobius"/>
    </source>
</evidence>
<dbReference type="STRING" id="1423813.FC26_GL001048"/>
<feature type="transmembrane region" description="Helical" evidence="7">
    <location>
        <begin position="161"/>
        <end position="185"/>
    </location>
</feature>
<dbReference type="PANTHER" id="PTHR23517:SF10">
    <property type="entry name" value="MAJOR FACILITATOR SUPERFAMILY (MFS) PROFILE DOMAIN-CONTAINING PROTEIN"/>
    <property type="match status" value="1"/>
</dbReference>
<sequence length="385" mass="42402">MKPATEVKMKWVVLASFFNNAGAAFLWPLTTVYMHNYLHQSLATAGLVLFIMSCAMIAGNYLGGILFDHWHPYKTAIASVSIATLAVITLIFWHSWPVFAVLLVIVGFGDGANITVVNAYAASIKGQSARYVFNILYMALNVGVVVGTLLVGFLLDLGVTVVFAVTSVCYMAFLVLTVLTFNVTVKRTEVEKVTATVASKAHHEKLVWLICLVTATAYLSYVLWESVMAVHLTNMHIPFYAYSLLWTMNGILIIVGQPFVNKLAPYVKLRRQIEIGMLIFATSFFLLIFAKTFSFFIVDFLILTVGEMLGLPAMPALIDEITDPSQTGKYQGMVNMSMSIGRAIGPLYGGLIIDHANYSILFLSVTVMMVVSLIAMSARARIENQ</sequence>
<dbReference type="CDD" id="cd17329">
    <property type="entry name" value="MFS_MdtH_MDR_like"/>
    <property type="match status" value="1"/>
</dbReference>
<name>A0A0R2A5R4_9LACO</name>
<evidence type="ECO:0000313" key="9">
    <source>
        <dbReference type="EMBL" id="KRM61973.1"/>
    </source>
</evidence>
<proteinExistence type="predicted"/>
<accession>A0A0R2A5R4</accession>
<dbReference type="Gene3D" id="1.20.1250.20">
    <property type="entry name" value="MFS general substrate transporter like domains"/>
    <property type="match status" value="2"/>
</dbReference>
<keyword evidence="2" id="KW-0813">Transport</keyword>
<feature type="transmembrane region" description="Helical" evidence="7">
    <location>
        <begin position="359"/>
        <end position="378"/>
    </location>
</feature>